<evidence type="ECO:0008006" key="4">
    <source>
        <dbReference type="Google" id="ProtNLM"/>
    </source>
</evidence>
<keyword evidence="3" id="KW-1185">Reference proteome</keyword>
<name>A0ABT3H726_9HYPH</name>
<evidence type="ECO:0000313" key="3">
    <source>
        <dbReference type="Proteomes" id="UP001209755"/>
    </source>
</evidence>
<feature type="transmembrane region" description="Helical" evidence="1">
    <location>
        <begin position="51"/>
        <end position="68"/>
    </location>
</feature>
<feature type="transmembrane region" description="Helical" evidence="1">
    <location>
        <begin position="18"/>
        <end position="39"/>
    </location>
</feature>
<evidence type="ECO:0000256" key="1">
    <source>
        <dbReference type="SAM" id="Phobius"/>
    </source>
</evidence>
<evidence type="ECO:0000313" key="2">
    <source>
        <dbReference type="EMBL" id="MCW2306121.1"/>
    </source>
</evidence>
<sequence>MSDHTEVQFLHRQTRDRAIVLVIVGVAVLMPPIIGMSLIPHKIAGIPVPLLYVFSVWICLIAGAFLLARRFAESDPTVSSHDPAP</sequence>
<dbReference type="RefSeq" id="WP_264599788.1">
    <property type="nucleotide sequence ID" value="NZ_JAOQNS010000001.1"/>
</dbReference>
<proteinExistence type="predicted"/>
<dbReference type="EMBL" id="JAOQNS010000001">
    <property type="protein sequence ID" value="MCW2306121.1"/>
    <property type="molecule type" value="Genomic_DNA"/>
</dbReference>
<keyword evidence="1" id="KW-0472">Membrane</keyword>
<organism evidence="2 3">
    <name type="scientific">Rhodobium gokarnense</name>
    <dbReference type="NCBI Taxonomy" id="364296"/>
    <lineage>
        <taxon>Bacteria</taxon>
        <taxon>Pseudomonadati</taxon>
        <taxon>Pseudomonadota</taxon>
        <taxon>Alphaproteobacteria</taxon>
        <taxon>Hyphomicrobiales</taxon>
        <taxon>Rhodobiaceae</taxon>
        <taxon>Rhodobium</taxon>
    </lineage>
</organism>
<keyword evidence="1" id="KW-1133">Transmembrane helix</keyword>
<dbReference type="Proteomes" id="UP001209755">
    <property type="component" value="Unassembled WGS sequence"/>
</dbReference>
<comment type="caution">
    <text evidence="2">The sequence shown here is derived from an EMBL/GenBank/DDBJ whole genome shotgun (WGS) entry which is preliminary data.</text>
</comment>
<protein>
    <recommendedName>
        <fullName evidence="4">DUF3311 domain-containing protein</fullName>
    </recommendedName>
</protein>
<accession>A0ABT3H726</accession>
<gene>
    <name evidence="2" type="ORF">M2319_000437</name>
</gene>
<keyword evidence="1" id="KW-0812">Transmembrane</keyword>
<reference evidence="3" key="1">
    <citation type="submission" date="2023-07" db="EMBL/GenBank/DDBJ databases">
        <title>Genome sequencing of Purple Non-Sulfur Bacteria from various extreme environments.</title>
        <authorList>
            <person name="Mayer M."/>
        </authorList>
    </citation>
    <scope>NUCLEOTIDE SEQUENCE [LARGE SCALE GENOMIC DNA]</scope>
    <source>
        <strain evidence="3">DSM 17935</strain>
    </source>
</reference>